<sequence>MLRNLSIFNKLVLLMSIAILTVALIQISGYITMKKLENTTENIFINRLEPSIVLSDYRLNNRIIVSDMYRSLLLTDETTITQIKNEVTDAFQNNEKNLKILEAAKMQSDEDKIISELIQLYPSFKESMEQVFQLSLANKNDEAIKLFNSSAEPVLDEIMSKGLELTELNKKNASILNMESKAEVNEGITNSLIISIVLGILFVAIGFIGVRKYLISPIEKLKYAVQRAEAGELNFSVDYDSKDELGVLTSTFGHMIAQLRDLIGQVQQSSEQMAAFSVELSASAEQTSEASEHIASVTLEVASGSDNQVRTIIETSDVVDHMVENVRTIAKNSTNVSEAATQAKQLSVDGNDIIQNAVLQMNSIQTSIGSLSDVISGLGERSAEIGDIVEVITSIAAQTNLLALNVAIEAARAGEHGKGFAVVSEEVRKLAEESSASALRISELIIRIQGETSKAVDSMQFTTNEVKTGINNVNNAGESFEKIQHAINEVSVQIHEVSSSVEQMVAGADQMSKSMGQINGIAQSAAEGTQNISAATEEQLASMQEITASTSALSKMAEDLQEKTNMFKV</sequence>
<keyword evidence="2" id="KW-1003">Cell membrane</keyword>
<protein>
    <submittedName>
        <fullName evidence="10">Methyl-accepting chemotaxis protein</fullName>
    </submittedName>
</protein>
<dbReference type="Pfam" id="PF00672">
    <property type="entry name" value="HAMP"/>
    <property type="match status" value="1"/>
</dbReference>
<feature type="domain" description="HAMP" evidence="9">
    <location>
        <begin position="212"/>
        <end position="264"/>
    </location>
</feature>
<dbReference type="PANTHER" id="PTHR32089">
    <property type="entry name" value="METHYL-ACCEPTING CHEMOTAXIS PROTEIN MCPB"/>
    <property type="match status" value="1"/>
</dbReference>
<dbReference type="Pfam" id="PF12729">
    <property type="entry name" value="4HB_MCP_1"/>
    <property type="match status" value="1"/>
</dbReference>
<feature type="transmembrane region" description="Helical" evidence="7">
    <location>
        <begin position="192"/>
        <end position="210"/>
    </location>
</feature>
<evidence type="ECO:0000256" key="4">
    <source>
        <dbReference type="ARBA" id="ARBA00023224"/>
    </source>
</evidence>
<comment type="similarity">
    <text evidence="5">Belongs to the methyl-accepting chemotaxis (MCP) protein family.</text>
</comment>
<gene>
    <name evidence="10" type="ORF">ABNX05_25705</name>
</gene>
<dbReference type="Pfam" id="PF00015">
    <property type="entry name" value="MCPsignal"/>
    <property type="match status" value="1"/>
</dbReference>
<evidence type="ECO:0000256" key="5">
    <source>
        <dbReference type="ARBA" id="ARBA00029447"/>
    </source>
</evidence>
<dbReference type="SUPFAM" id="SSF58104">
    <property type="entry name" value="Methyl-accepting chemotaxis protein (MCP) signaling domain"/>
    <property type="match status" value="1"/>
</dbReference>
<name>A0ABV1MZP8_9BACI</name>
<organism evidence="10 11">
    <name type="scientific">Lysinibacillus zambalensis</name>
    <dbReference type="NCBI Taxonomy" id="3160866"/>
    <lineage>
        <taxon>Bacteria</taxon>
        <taxon>Bacillati</taxon>
        <taxon>Bacillota</taxon>
        <taxon>Bacilli</taxon>
        <taxon>Bacillales</taxon>
        <taxon>Bacillaceae</taxon>
        <taxon>Lysinibacillus</taxon>
    </lineage>
</organism>
<evidence type="ECO:0000256" key="2">
    <source>
        <dbReference type="ARBA" id="ARBA00022475"/>
    </source>
</evidence>
<keyword evidence="11" id="KW-1185">Reference proteome</keyword>
<dbReference type="Proteomes" id="UP001478862">
    <property type="component" value="Unassembled WGS sequence"/>
</dbReference>
<dbReference type="PANTHER" id="PTHR32089:SF112">
    <property type="entry name" value="LYSOZYME-LIKE PROTEIN-RELATED"/>
    <property type="match status" value="1"/>
</dbReference>
<dbReference type="Gene3D" id="1.10.287.950">
    <property type="entry name" value="Methyl-accepting chemotaxis protein"/>
    <property type="match status" value="1"/>
</dbReference>
<dbReference type="CDD" id="cd11386">
    <property type="entry name" value="MCP_signal"/>
    <property type="match status" value="1"/>
</dbReference>
<evidence type="ECO:0000256" key="7">
    <source>
        <dbReference type="SAM" id="Phobius"/>
    </source>
</evidence>
<keyword evidence="4 6" id="KW-0807">Transducer</keyword>
<dbReference type="SMART" id="SM00304">
    <property type="entry name" value="HAMP"/>
    <property type="match status" value="1"/>
</dbReference>
<keyword evidence="7" id="KW-0812">Transmembrane</keyword>
<evidence type="ECO:0000313" key="11">
    <source>
        <dbReference type="Proteomes" id="UP001478862"/>
    </source>
</evidence>
<evidence type="ECO:0000256" key="3">
    <source>
        <dbReference type="ARBA" id="ARBA00023136"/>
    </source>
</evidence>
<evidence type="ECO:0000259" key="9">
    <source>
        <dbReference type="PROSITE" id="PS50885"/>
    </source>
</evidence>
<keyword evidence="3 7" id="KW-0472">Membrane</keyword>
<evidence type="ECO:0000259" key="8">
    <source>
        <dbReference type="PROSITE" id="PS50111"/>
    </source>
</evidence>
<keyword evidence="7" id="KW-1133">Transmembrane helix</keyword>
<dbReference type="RefSeq" id="WP_349662278.1">
    <property type="nucleotide sequence ID" value="NZ_JBEGDG010000043.1"/>
</dbReference>
<feature type="transmembrane region" description="Helical" evidence="7">
    <location>
        <begin position="12"/>
        <end position="33"/>
    </location>
</feature>
<dbReference type="PROSITE" id="PS50885">
    <property type="entry name" value="HAMP"/>
    <property type="match status" value="1"/>
</dbReference>
<reference evidence="10 11" key="1">
    <citation type="submission" date="2024-06" db="EMBL/GenBank/DDBJ databases">
        <title>Lysinibacillus zambalefons sp. nov., a Novel Firmicute Isolated from the Poon Bato Zambales Hyperalkaline Spring.</title>
        <authorList>
            <person name="Aja J.A."/>
            <person name="Lazaro J.E.H."/>
            <person name="Llorin L.D."/>
            <person name="Lim K.R."/>
            <person name="Teodosio J."/>
            <person name="Dalisay D.S."/>
        </authorList>
    </citation>
    <scope>NUCLEOTIDE SEQUENCE [LARGE SCALE GENOMIC DNA]</scope>
    <source>
        <strain evidence="10 11">M3</strain>
    </source>
</reference>
<evidence type="ECO:0000313" key="10">
    <source>
        <dbReference type="EMBL" id="MEQ6357995.1"/>
    </source>
</evidence>
<dbReference type="EMBL" id="JBEGDG010000043">
    <property type="protein sequence ID" value="MEQ6357995.1"/>
    <property type="molecule type" value="Genomic_DNA"/>
</dbReference>
<comment type="subcellular location">
    <subcellularLocation>
        <location evidence="1">Cell membrane</location>
    </subcellularLocation>
</comment>
<accession>A0ABV1MZP8</accession>
<dbReference type="PROSITE" id="PS50111">
    <property type="entry name" value="CHEMOTAXIS_TRANSDUC_2"/>
    <property type="match status" value="1"/>
</dbReference>
<dbReference type="CDD" id="cd06225">
    <property type="entry name" value="HAMP"/>
    <property type="match status" value="1"/>
</dbReference>
<evidence type="ECO:0000256" key="6">
    <source>
        <dbReference type="PROSITE-ProRule" id="PRU00284"/>
    </source>
</evidence>
<evidence type="ECO:0000256" key="1">
    <source>
        <dbReference type="ARBA" id="ARBA00004236"/>
    </source>
</evidence>
<feature type="domain" description="Methyl-accepting transducer" evidence="8">
    <location>
        <begin position="283"/>
        <end position="519"/>
    </location>
</feature>
<dbReference type="InterPro" id="IPR003660">
    <property type="entry name" value="HAMP_dom"/>
</dbReference>
<proteinExistence type="inferred from homology"/>
<dbReference type="SMART" id="SM00283">
    <property type="entry name" value="MA"/>
    <property type="match status" value="1"/>
</dbReference>
<comment type="caution">
    <text evidence="10">The sequence shown here is derived from an EMBL/GenBank/DDBJ whole genome shotgun (WGS) entry which is preliminary data.</text>
</comment>
<dbReference type="InterPro" id="IPR024478">
    <property type="entry name" value="HlyB_4HB_MCP"/>
</dbReference>
<dbReference type="InterPro" id="IPR004089">
    <property type="entry name" value="MCPsignal_dom"/>
</dbReference>